<dbReference type="AlphaFoldDB" id="A0AAF3FRT1"/>
<dbReference type="GO" id="GO:0016272">
    <property type="term" value="C:prefoldin complex"/>
    <property type="evidence" value="ECO:0007669"/>
    <property type="project" value="UniProtKB-UniRule"/>
</dbReference>
<dbReference type="GO" id="GO:0005737">
    <property type="term" value="C:cytoplasm"/>
    <property type="evidence" value="ECO:0007669"/>
    <property type="project" value="TreeGrafter"/>
</dbReference>
<dbReference type="GO" id="GO:0051082">
    <property type="term" value="F:unfolded protein binding"/>
    <property type="evidence" value="ECO:0007669"/>
    <property type="project" value="InterPro"/>
</dbReference>
<keyword evidence="5" id="KW-0175">Coiled coil</keyword>
<dbReference type="Proteomes" id="UP000887575">
    <property type="component" value="Unassembled WGS sequence"/>
</dbReference>
<protein>
    <recommendedName>
        <fullName evidence="4">Prefoldin subunit 4</fullName>
    </recommendedName>
</protein>
<evidence type="ECO:0000256" key="3">
    <source>
        <dbReference type="ARBA" id="ARBA00023186"/>
    </source>
</evidence>
<evidence type="ECO:0000256" key="1">
    <source>
        <dbReference type="ARBA" id="ARBA00008045"/>
    </source>
</evidence>
<sequence>MASGDSDEQPNVTAADQQLINKFARLHQNFAQIREEMASLMTDLANINEAVDEIMLLGDDDGQAIPYKIGQTFVHFDSDSINERLEKDKEQVETDVDEMKDKSKNLEEQMEKLKTNLYEKFGDHINLETDKE</sequence>
<reference evidence="7 8" key="1">
    <citation type="submission" date="2024-02" db="UniProtKB">
        <authorList>
            <consortium name="WormBaseParasite"/>
        </authorList>
    </citation>
    <scope>IDENTIFICATION</scope>
</reference>
<evidence type="ECO:0000313" key="6">
    <source>
        <dbReference type="Proteomes" id="UP000887575"/>
    </source>
</evidence>
<dbReference type="WBParaSite" id="MBELARI_LOCUS8788">
    <property type="protein sequence ID" value="MBELARI_LOCUS8788"/>
    <property type="gene ID" value="MBELARI_LOCUS8788"/>
</dbReference>
<feature type="coiled-coil region" evidence="5">
    <location>
        <begin position="82"/>
        <end position="116"/>
    </location>
</feature>
<dbReference type="PANTHER" id="PTHR21100:SF9">
    <property type="entry name" value="PREFOLDIN SUBUNIT 4"/>
    <property type="match status" value="1"/>
</dbReference>
<proteinExistence type="inferred from homology"/>
<dbReference type="InterPro" id="IPR016661">
    <property type="entry name" value="PFDN4"/>
</dbReference>
<comment type="similarity">
    <text evidence="1 4">Belongs to the prefoldin subunit beta family.</text>
</comment>
<dbReference type="CDD" id="cd23165">
    <property type="entry name" value="Prefoldin_4"/>
    <property type="match status" value="1"/>
</dbReference>
<name>A0AAF3FRT1_9BILA</name>
<dbReference type="WBParaSite" id="MBELARI_LOCUS8356">
    <property type="protein sequence ID" value="MBELARI_LOCUS8356"/>
    <property type="gene ID" value="MBELARI_LOCUS8356"/>
</dbReference>
<evidence type="ECO:0000256" key="5">
    <source>
        <dbReference type="SAM" id="Coils"/>
    </source>
</evidence>
<dbReference type="PIRSF" id="PIRSF016477">
    <property type="entry name" value="Prefoldin_subunit_4"/>
    <property type="match status" value="1"/>
</dbReference>
<organism evidence="6 7">
    <name type="scientific">Mesorhabditis belari</name>
    <dbReference type="NCBI Taxonomy" id="2138241"/>
    <lineage>
        <taxon>Eukaryota</taxon>
        <taxon>Metazoa</taxon>
        <taxon>Ecdysozoa</taxon>
        <taxon>Nematoda</taxon>
        <taxon>Chromadorea</taxon>
        <taxon>Rhabditida</taxon>
        <taxon>Rhabditina</taxon>
        <taxon>Rhabditomorpha</taxon>
        <taxon>Rhabditoidea</taxon>
        <taxon>Rhabditidae</taxon>
        <taxon>Mesorhabditinae</taxon>
        <taxon>Mesorhabditis</taxon>
    </lineage>
</organism>
<dbReference type="GO" id="GO:0006457">
    <property type="term" value="P:protein folding"/>
    <property type="evidence" value="ECO:0007669"/>
    <property type="project" value="UniProtKB-UniRule"/>
</dbReference>
<keyword evidence="6" id="KW-1185">Reference proteome</keyword>
<evidence type="ECO:0000313" key="7">
    <source>
        <dbReference type="WBParaSite" id="MBELARI_LOCUS8356"/>
    </source>
</evidence>
<comment type="function">
    <text evidence="4">Binds specifically to cytosolic chaperonin (c-CPN) and transfers target proteins to it. Binds to nascent polypeptide chain and promotes folding in an environment in which there are many competing pathways for nonnative proteins.</text>
</comment>
<keyword evidence="3 4" id="KW-0143">Chaperone</keyword>
<dbReference type="InterPro" id="IPR002777">
    <property type="entry name" value="PFD_beta-like"/>
</dbReference>
<dbReference type="PANTHER" id="PTHR21100">
    <property type="entry name" value="PREFOLDIN SUBUNIT 4"/>
    <property type="match status" value="1"/>
</dbReference>
<evidence type="ECO:0000313" key="8">
    <source>
        <dbReference type="WBParaSite" id="MBELARI_LOCUS8788"/>
    </source>
</evidence>
<comment type="subunit">
    <text evidence="2 4">Heterohexamer of two PFD-alpha type and four PFD-beta type subunits.</text>
</comment>
<dbReference type="InterPro" id="IPR009053">
    <property type="entry name" value="Prefoldin"/>
</dbReference>
<dbReference type="Pfam" id="PF01920">
    <property type="entry name" value="Prefoldin_2"/>
    <property type="match status" value="1"/>
</dbReference>
<dbReference type="Gene3D" id="1.10.287.370">
    <property type="match status" value="1"/>
</dbReference>
<evidence type="ECO:0000256" key="4">
    <source>
        <dbReference type="PIRNR" id="PIRNR016477"/>
    </source>
</evidence>
<evidence type="ECO:0000256" key="2">
    <source>
        <dbReference type="ARBA" id="ARBA00011695"/>
    </source>
</evidence>
<dbReference type="SUPFAM" id="SSF46579">
    <property type="entry name" value="Prefoldin"/>
    <property type="match status" value="1"/>
</dbReference>
<accession>A0AAF3FRT1</accession>